<protein>
    <recommendedName>
        <fullName evidence="4">Lipoprotein</fullName>
    </recommendedName>
</protein>
<dbReference type="OrthoDB" id="313543at2157"/>
<name>M0IDA4_9EURY</name>
<proteinExistence type="predicted"/>
<accession>M0IDA4</accession>
<feature type="compositionally biased region" description="Low complexity" evidence="1">
    <location>
        <begin position="38"/>
        <end position="50"/>
    </location>
</feature>
<dbReference type="EMBL" id="AOLN01000011">
    <property type="protein sequence ID" value="ELZ94765.1"/>
    <property type="molecule type" value="Genomic_DNA"/>
</dbReference>
<sequence length="177" mass="18838">MKRRALLVGAAGLCATLAGCTNDGDDGNDSDGDDEQSPTATETTTPTETPAHPRLVGRTLSPETARNCSPDGQAQISHTTTGVEISGCIWGRNGCSVARLGRTDYDVEADVATVVVETVEDAEPGEACTQAIVVRGYVVQLRFEVGLPEQVVVVHDDANGRREVARRTRNESESKRQ</sequence>
<comment type="caution">
    <text evidence="2">The sequence shown here is derived from an EMBL/GenBank/DDBJ whole genome shotgun (WGS) entry which is preliminary data.</text>
</comment>
<feature type="compositionally biased region" description="Acidic residues" evidence="1">
    <location>
        <begin position="23"/>
        <end position="36"/>
    </location>
</feature>
<dbReference type="RefSeq" id="WP_008319568.1">
    <property type="nucleotide sequence ID" value="NZ_AOLN01000011.1"/>
</dbReference>
<reference evidence="2 3" key="1">
    <citation type="journal article" date="2014" name="PLoS Genet.">
        <title>Phylogenetically driven sequencing of extremely halophilic archaea reveals strategies for static and dynamic osmo-response.</title>
        <authorList>
            <person name="Becker E.A."/>
            <person name="Seitzer P.M."/>
            <person name="Tritt A."/>
            <person name="Larsen D."/>
            <person name="Krusor M."/>
            <person name="Yao A.I."/>
            <person name="Wu D."/>
            <person name="Madern D."/>
            <person name="Eisen J.A."/>
            <person name="Darling A.E."/>
            <person name="Facciotti M.T."/>
        </authorList>
    </citation>
    <scope>NUCLEOTIDE SEQUENCE [LARGE SCALE GENOMIC DNA]</scope>
    <source>
        <strain evidence="2 3">ATCC BAA-1512</strain>
    </source>
</reference>
<dbReference type="PATRIC" id="fig|662479.7.peg.1375"/>
<keyword evidence="3" id="KW-1185">Reference proteome</keyword>
<feature type="region of interest" description="Disordered" evidence="1">
    <location>
        <begin position="21"/>
        <end position="55"/>
    </location>
</feature>
<dbReference type="Proteomes" id="UP000011550">
    <property type="component" value="Unassembled WGS sequence"/>
</dbReference>
<organism evidence="2 3">
    <name type="scientific">Haloferax mucosum ATCC BAA-1512</name>
    <dbReference type="NCBI Taxonomy" id="662479"/>
    <lineage>
        <taxon>Archaea</taxon>
        <taxon>Methanobacteriati</taxon>
        <taxon>Methanobacteriota</taxon>
        <taxon>Stenosarchaea group</taxon>
        <taxon>Halobacteria</taxon>
        <taxon>Halobacteriales</taxon>
        <taxon>Haloferacaceae</taxon>
        <taxon>Haloferax</taxon>
    </lineage>
</organism>
<evidence type="ECO:0008006" key="4">
    <source>
        <dbReference type="Google" id="ProtNLM"/>
    </source>
</evidence>
<evidence type="ECO:0000256" key="1">
    <source>
        <dbReference type="SAM" id="MobiDB-lite"/>
    </source>
</evidence>
<evidence type="ECO:0000313" key="2">
    <source>
        <dbReference type="EMBL" id="ELZ94765.1"/>
    </source>
</evidence>
<dbReference type="AlphaFoldDB" id="M0IDA4"/>
<gene>
    <name evidence="2" type="ORF">C440_06812</name>
</gene>
<evidence type="ECO:0000313" key="3">
    <source>
        <dbReference type="Proteomes" id="UP000011550"/>
    </source>
</evidence>
<dbReference type="PROSITE" id="PS51257">
    <property type="entry name" value="PROKAR_LIPOPROTEIN"/>
    <property type="match status" value="1"/>
</dbReference>